<keyword evidence="3" id="KW-1185">Reference proteome</keyword>
<feature type="compositionally biased region" description="Basic residues" evidence="1">
    <location>
        <begin position="159"/>
        <end position="168"/>
    </location>
</feature>
<gene>
    <name evidence="2" type="ORF">BKA59DRAFT_513953</name>
</gene>
<comment type="caution">
    <text evidence="2">The sequence shown here is derived from an EMBL/GenBank/DDBJ whole genome shotgun (WGS) entry which is preliminary data.</text>
</comment>
<feature type="compositionally biased region" description="Polar residues" evidence="1">
    <location>
        <begin position="126"/>
        <end position="137"/>
    </location>
</feature>
<dbReference type="OrthoDB" id="5226911at2759"/>
<evidence type="ECO:0000256" key="1">
    <source>
        <dbReference type="SAM" id="MobiDB-lite"/>
    </source>
</evidence>
<name>A0A8K0RYH6_9HYPO</name>
<feature type="region of interest" description="Disordered" evidence="1">
    <location>
        <begin position="126"/>
        <end position="201"/>
    </location>
</feature>
<dbReference type="EMBL" id="JAGPXF010000005">
    <property type="protein sequence ID" value="KAH7242433.1"/>
    <property type="molecule type" value="Genomic_DNA"/>
</dbReference>
<dbReference type="AlphaFoldDB" id="A0A8K0RYH6"/>
<sequence>MGSFGTAVASLLDTYTKCLSLLKGARNSEAGVSSETRSTLSTSLRSDRARVRRAYASRLSQDGSRFEKGDTPARSALRRIVKKLTTALAEVVRSSHGRKGQTINYETLAALSNGSSLDAIRTMSDLSSRVGSTTSAVSRGRQRSRRHNQKPVAKSERHSQRRSKKRDKTRSSKPASHRGRPSVDRHRRQDRKDRHSPEMLATHRISILTTSSDSTKLGEIRHRLSKQRPIEEFENKIAYPLYAYHTEEVPVRKKWWNPFRRR</sequence>
<proteinExistence type="predicted"/>
<evidence type="ECO:0000313" key="3">
    <source>
        <dbReference type="Proteomes" id="UP000813427"/>
    </source>
</evidence>
<accession>A0A8K0RYH6</accession>
<reference evidence="2" key="1">
    <citation type="journal article" date="2021" name="Nat. Commun.">
        <title>Genetic determinants of endophytism in the Arabidopsis root mycobiome.</title>
        <authorList>
            <person name="Mesny F."/>
            <person name="Miyauchi S."/>
            <person name="Thiergart T."/>
            <person name="Pickel B."/>
            <person name="Atanasova L."/>
            <person name="Karlsson M."/>
            <person name="Huettel B."/>
            <person name="Barry K.W."/>
            <person name="Haridas S."/>
            <person name="Chen C."/>
            <person name="Bauer D."/>
            <person name="Andreopoulos W."/>
            <person name="Pangilinan J."/>
            <person name="LaButti K."/>
            <person name="Riley R."/>
            <person name="Lipzen A."/>
            <person name="Clum A."/>
            <person name="Drula E."/>
            <person name="Henrissat B."/>
            <person name="Kohler A."/>
            <person name="Grigoriev I.V."/>
            <person name="Martin F.M."/>
            <person name="Hacquard S."/>
        </authorList>
    </citation>
    <scope>NUCLEOTIDE SEQUENCE</scope>
    <source>
        <strain evidence="2">MPI-SDFR-AT-0068</strain>
    </source>
</reference>
<organism evidence="2 3">
    <name type="scientific">Fusarium tricinctum</name>
    <dbReference type="NCBI Taxonomy" id="61284"/>
    <lineage>
        <taxon>Eukaryota</taxon>
        <taxon>Fungi</taxon>
        <taxon>Dikarya</taxon>
        <taxon>Ascomycota</taxon>
        <taxon>Pezizomycotina</taxon>
        <taxon>Sordariomycetes</taxon>
        <taxon>Hypocreomycetidae</taxon>
        <taxon>Hypocreales</taxon>
        <taxon>Nectriaceae</taxon>
        <taxon>Fusarium</taxon>
        <taxon>Fusarium tricinctum species complex</taxon>
    </lineage>
</organism>
<evidence type="ECO:0000313" key="2">
    <source>
        <dbReference type="EMBL" id="KAH7242433.1"/>
    </source>
</evidence>
<dbReference type="Proteomes" id="UP000813427">
    <property type="component" value="Unassembled WGS sequence"/>
</dbReference>
<feature type="compositionally biased region" description="Basic residues" evidence="1">
    <location>
        <begin position="140"/>
        <end position="149"/>
    </location>
</feature>
<feature type="compositionally biased region" description="Basic residues" evidence="1">
    <location>
        <begin position="175"/>
        <end position="189"/>
    </location>
</feature>
<protein>
    <submittedName>
        <fullName evidence="2">Uncharacterized protein</fullName>
    </submittedName>
</protein>